<feature type="transmembrane region" description="Helical" evidence="7">
    <location>
        <begin position="323"/>
        <end position="350"/>
    </location>
</feature>
<dbReference type="GO" id="GO:0005886">
    <property type="term" value="C:plasma membrane"/>
    <property type="evidence" value="ECO:0007669"/>
    <property type="project" value="UniProtKB-SubCell"/>
</dbReference>
<dbReference type="InterPro" id="IPR025857">
    <property type="entry name" value="MacB_PCD"/>
</dbReference>
<feature type="domain" description="ABC3 transporter permease C-terminal" evidence="8">
    <location>
        <begin position="794"/>
        <end position="915"/>
    </location>
</feature>
<keyword evidence="3 7" id="KW-0812">Transmembrane</keyword>
<evidence type="ECO:0000256" key="2">
    <source>
        <dbReference type="ARBA" id="ARBA00022475"/>
    </source>
</evidence>
<dbReference type="Pfam" id="PF12704">
    <property type="entry name" value="MacB_PCD"/>
    <property type="match status" value="1"/>
</dbReference>
<dbReference type="Proteomes" id="UP000240009">
    <property type="component" value="Unassembled WGS sequence"/>
</dbReference>
<keyword evidence="4 7" id="KW-1133">Transmembrane helix</keyword>
<sequence length="927" mass="99966">MNLTWKLFIAHARQQKIRFLLTAMAMIAAIGVVLWVVSAYEAIASRFDEQTEGFVGSYTAFVVPSDVDQWISPEMITAVANHPAVESANPVTQFKMMFRRAEPLPDADGPPQRFWPSVVGTNAKGSRYPLLDGRWLDPGVETEAVVSSGVAESLKLRPGDAIQFRTKSQEVIKLTVVGVVQQPAAEVEFAMTRTKGGAPGGVNRGPASVAAYVPRSIIPTLTGTADGTNLLEVKLRPSQTADVLVETLASADPALELLRTEDIRAKISSGFEAEGARKQAYFVTALSILASAFIIFTTLSMGVNERARQLAILRAVGLRRSQVAWLVLVEALVLAIFGWVGGLAGGWVLLQVLANATPQLFPNGVQLGTASILLTGLCSFLGSLLASLFPIWKATRISPLEAMAPTQDRPKNSRWYALAAVVSLLLIAVNPLLVYGVSMPEQLRFALIMLMGAPATVLGFALLSPLVILGVERLLSPLIAAILRLQSGLVKSQLSTNMWRTTGIAASLMLGLGLYTATQVWGHSMLGGFVPGHWTPDTIVKFANGLPIEQFDQIREVQGIDSERCLKIAVEQTKLVGDPLNAAERDSAVRQDNISLIGLDCEKAFTGSDPLFQLTFVQGNREEALTKLKQGRCCLVPDTFDRLAGLKVGDQITMIPPNRPKVPVEYTIAGIVSMPGSNWITKTSGIRRHFVRTAGIVLAPETEVRDDFALPMLEYLWLDPESGTKSEQLQQDLEAFVAAMPADESAGRRPAGKGPGRISSLFGRDGLQVTSLEDVRSSMRRRGGAAVRAMGWLPLVTLLVVSLGVVNTMAASVRARRWEFGILRAVGLRRFGLVKLVISESIMIGLVASGLSLAFGILTGWTCLGLVSYVSNQWFEGVSTPLVVPWSSLVFGYVLTFVLCFLAALWPAISSGRAEPLSLLQAGRAST</sequence>
<protein>
    <recommendedName>
        <fullName evidence="12">ABC transporter permease</fullName>
    </recommendedName>
</protein>
<dbReference type="EMBL" id="PUIA01000068">
    <property type="protein sequence ID" value="PQO26383.1"/>
    <property type="molecule type" value="Genomic_DNA"/>
</dbReference>
<feature type="transmembrane region" description="Helical" evidence="7">
    <location>
        <begin position="445"/>
        <end position="469"/>
    </location>
</feature>
<evidence type="ECO:0000256" key="7">
    <source>
        <dbReference type="SAM" id="Phobius"/>
    </source>
</evidence>
<dbReference type="InterPro" id="IPR050250">
    <property type="entry name" value="Macrolide_Exporter_MacB"/>
</dbReference>
<evidence type="ECO:0000256" key="6">
    <source>
        <dbReference type="ARBA" id="ARBA00038076"/>
    </source>
</evidence>
<keyword evidence="2" id="KW-1003">Cell membrane</keyword>
<dbReference type="AlphaFoldDB" id="A0A2S8F2L3"/>
<accession>A0A2S8F2L3</accession>
<dbReference type="GO" id="GO:0022857">
    <property type="term" value="F:transmembrane transporter activity"/>
    <property type="evidence" value="ECO:0007669"/>
    <property type="project" value="TreeGrafter"/>
</dbReference>
<organism evidence="10 11">
    <name type="scientific">Blastopirellula marina</name>
    <dbReference type="NCBI Taxonomy" id="124"/>
    <lineage>
        <taxon>Bacteria</taxon>
        <taxon>Pseudomonadati</taxon>
        <taxon>Planctomycetota</taxon>
        <taxon>Planctomycetia</taxon>
        <taxon>Pirellulales</taxon>
        <taxon>Pirellulaceae</taxon>
        <taxon>Blastopirellula</taxon>
    </lineage>
</organism>
<feature type="transmembrane region" description="Helical" evidence="7">
    <location>
        <begin position="280"/>
        <end position="303"/>
    </location>
</feature>
<feature type="transmembrane region" description="Helical" evidence="7">
    <location>
        <begin position="370"/>
        <end position="392"/>
    </location>
</feature>
<evidence type="ECO:0008006" key="12">
    <source>
        <dbReference type="Google" id="ProtNLM"/>
    </source>
</evidence>
<comment type="subcellular location">
    <subcellularLocation>
        <location evidence="1">Cell membrane</location>
        <topology evidence="1">Multi-pass membrane protein</topology>
    </subcellularLocation>
</comment>
<feature type="transmembrane region" description="Helical" evidence="7">
    <location>
        <begin position="413"/>
        <end position="433"/>
    </location>
</feature>
<dbReference type="PANTHER" id="PTHR30572:SF4">
    <property type="entry name" value="ABC TRANSPORTER PERMEASE YTRF"/>
    <property type="match status" value="1"/>
</dbReference>
<dbReference type="Pfam" id="PF02687">
    <property type="entry name" value="FtsX"/>
    <property type="match status" value="2"/>
</dbReference>
<gene>
    <name evidence="10" type="ORF">C5Y96_20315</name>
</gene>
<feature type="transmembrane region" description="Helical" evidence="7">
    <location>
        <begin position="785"/>
        <end position="806"/>
    </location>
</feature>
<dbReference type="OrthoDB" id="221467at2"/>
<evidence type="ECO:0000313" key="10">
    <source>
        <dbReference type="EMBL" id="PQO26383.1"/>
    </source>
</evidence>
<evidence type="ECO:0000259" key="8">
    <source>
        <dbReference type="Pfam" id="PF02687"/>
    </source>
</evidence>
<comment type="similarity">
    <text evidence="6">Belongs to the ABC-4 integral membrane protein family.</text>
</comment>
<dbReference type="PANTHER" id="PTHR30572">
    <property type="entry name" value="MEMBRANE COMPONENT OF TRANSPORTER-RELATED"/>
    <property type="match status" value="1"/>
</dbReference>
<evidence type="ECO:0000256" key="3">
    <source>
        <dbReference type="ARBA" id="ARBA00022692"/>
    </source>
</evidence>
<comment type="caution">
    <text evidence="10">The sequence shown here is derived from an EMBL/GenBank/DDBJ whole genome shotgun (WGS) entry which is preliminary data.</text>
</comment>
<feature type="transmembrane region" description="Helical" evidence="7">
    <location>
        <begin position="850"/>
        <end position="870"/>
    </location>
</feature>
<name>A0A2S8F2L3_9BACT</name>
<evidence type="ECO:0000256" key="5">
    <source>
        <dbReference type="ARBA" id="ARBA00023136"/>
    </source>
</evidence>
<feature type="domain" description="ABC3 transporter permease C-terminal" evidence="8">
    <location>
        <begin position="282"/>
        <end position="399"/>
    </location>
</feature>
<evidence type="ECO:0000259" key="9">
    <source>
        <dbReference type="Pfam" id="PF12704"/>
    </source>
</evidence>
<evidence type="ECO:0000256" key="4">
    <source>
        <dbReference type="ARBA" id="ARBA00022989"/>
    </source>
</evidence>
<evidence type="ECO:0000256" key="1">
    <source>
        <dbReference type="ARBA" id="ARBA00004651"/>
    </source>
</evidence>
<feature type="transmembrane region" description="Helical" evidence="7">
    <location>
        <begin position="20"/>
        <end position="40"/>
    </location>
</feature>
<feature type="domain" description="MacB-like periplasmic core" evidence="9">
    <location>
        <begin position="20"/>
        <end position="246"/>
    </location>
</feature>
<keyword evidence="5 7" id="KW-0472">Membrane</keyword>
<proteinExistence type="inferred from homology"/>
<reference evidence="10 11" key="1">
    <citation type="submission" date="2018-02" db="EMBL/GenBank/DDBJ databases">
        <title>Comparative genomes isolates from brazilian mangrove.</title>
        <authorList>
            <person name="Araujo J.E."/>
            <person name="Taketani R.G."/>
            <person name="Silva M.C.P."/>
            <person name="Loureco M.V."/>
            <person name="Andreote F.D."/>
        </authorList>
    </citation>
    <scope>NUCLEOTIDE SEQUENCE [LARGE SCALE GENOMIC DNA]</scope>
    <source>
        <strain evidence="10 11">HEX-2 MGV</strain>
    </source>
</reference>
<feature type="transmembrane region" description="Helical" evidence="7">
    <location>
        <begin position="890"/>
        <end position="909"/>
    </location>
</feature>
<dbReference type="InterPro" id="IPR003838">
    <property type="entry name" value="ABC3_permease_C"/>
</dbReference>
<dbReference type="RefSeq" id="WP_105357161.1">
    <property type="nucleotide sequence ID" value="NZ_PUIA01000068.1"/>
</dbReference>
<evidence type="ECO:0000313" key="11">
    <source>
        <dbReference type="Proteomes" id="UP000240009"/>
    </source>
</evidence>